<name>A0AAW2CIT1_9ROSI</name>
<feature type="transmembrane region" description="Helical" evidence="9">
    <location>
        <begin position="115"/>
        <end position="133"/>
    </location>
</feature>
<sequence>MEMAGKIGSFRHSFAERSKERLLSRKGYSDFGLNSSDGGAGGGDDGVKWRWFRKISDGITNLWTSLQETSAKLYEMGRSDPRKLFFAMKMGLSLALVSLVIFLKEPLKEVSQYSIWAILTVVVVFEFSVGATLNKGFNRALGTFSAGGLALGIAELSMRAGDFQEVIIIISIFIAGFCASYVKLHPTMKSYEYGFRVFLLTYCIVMVSGSNSSQFFQTAFYRLLLIGVGAGICLVVNICIYPIWAGEDLHKLVVKNFKGVASSLEGCVNGYLQCIEYERIPSKILTYQASDDPLYSGYRSAVQSTSQEESLLDFAIWEPPHGPYKSFNYPWRNYVKVSGALRHCAFMVMAMHGCILSEIQAPAEKRQVFSNELQRVGTEGAIVLRELGSKIEKMEKLNTEDILLGVHEAAEQLQMKIDQKSYLLVNSQSWEGVRKAKELEDPQTFNDVKDNESKGLVINSLSEIQNPNMSVEPSSMPQWISSESVLKKPISWPRLSFTGDSMLINEQESKVYESASSLSLGTFSSLLIEFVARLQNIVDAFEELCEKANFKQPVDSPEAREVVGFWTRLFRCFH</sequence>
<dbReference type="Proteomes" id="UP001459277">
    <property type="component" value="Unassembled WGS sequence"/>
</dbReference>
<evidence type="ECO:0000256" key="9">
    <source>
        <dbReference type="SAM" id="Phobius"/>
    </source>
</evidence>
<accession>A0AAW2CIT1</accession>
<keyword evidence="4 9" id="KW-0812">Transmembrane</keyword>
<dbReference type="GO" id="GO:0015743">
    <property type="term" value="P:malate transport"/>
    <property type="evidence" value="ECO:0007669"/>
    <property type="project" value="InterPro"/>
</dbReference>
<proteinExistence type="inferred from homology"/>
<comment type="caution">
    <text evidence="10">The sequence shown here is derived from an EMBL/GenBank/DDBJ whole genome shotgun (WGS) entry which is preliminary data.</text>
</comment>
<keyword evidence="8" id="KW-0407">Ion channel</keyword>
<dbReference type="EMBL" id="JAZDWU010000006">
    <property type="protein sequence ID" value="KAK9998116.1"/>
    <property type="molecule type" value="Genomic_DNA"/>
</dbReference>
<evidence type="ECO:0000256" key="6">
    <source>
        <dbReference type="ARBA" id="ARBA00023065"/>
    </source>
</evidence>
<feature type="transmembrane region" description="Helical" evidence="9">
    <location>
        <begin position="166"/>
        <end position="184"/>
    </location>
</feature>
<reference evidence="10 11" key="1">
    <citation type="submission" date="2024-01" db="EMBL/GenBank/DDBJ databases">
        <title>A telomere-to-telomere, gap-free genome of sweet tea (Lithocarpus litseifolius).</title>
        <authorList>
            <person name="Zhou J."/>
        </authorList>
    </citation>
    <scope>NUCLEOTIDE SEQUENCE [LARGE SCALE GENOMIC DNA]</scope>
    <source>
        <strain evidence="10">Zhou-2022a</strain>
        <tissue evidence="10">Leaf</tissue>
    </source>
</reference>
<organism evidence="10 11">
    <name type="scientific">Lithocarpus litseifolius</name>
    <dbReference type="NCBI Taxonomy" id="425828"/>
    <lineage>
        <taxon>Eukaryota</taxon>
        <taxon>Viridiplantae</taxon>
        <taxon>Streptophyta</taxon>
        <taxon>Embryophyta</taxon>
        <taxon>Tracheophyta</taxon>
        <taxon>Spermatophyta</taxon>
        <taxon>Magnoliopsida</taxon>
        <taxon>eudicotyledons</taxon>
        <taxon>Gunneridae</taxon>
        <taxon>Pentapetalae</taxon>
        <taxon>rosids</taxon>
        <taxon>fabids</taxon>
        <taxon>Fagales</taxon>
        <taxon>Fagaceae</taxon>
        <taxon>Lithocarpus</taxon>
    </lineage>
</organism>
<evidence type="ECO:0000313" key="11">
    <source>
        <dbReference type="Proteomes" id="UP001459277"/>
    </source>
</evidence>
<evidence type="ECO:0000256" key="1">
    <source>
        <dbReference type="ARBA" id="ARBA00004141"/>
    </source>
</evidence>
<evidence type="ECO:0000256" key="2">
    <source>
        <dbReference type="ARBA" id="ARBA00007079"/>
    </source>
</evidence>
<evidence type="ECO:0000256" key="3">
    <source>
        <dbReference type="ARBA" id="ARBA00022448"/>
    </source>
</evidence>
<evidence type="ECO:0008006" key="12">
    <source>
        <dbReference type="Google" id="ProtNLM"/>
    </source>
</evidence>
<keyword evidence="7 9" id="KW-0472">Membrane</keyword>
<dbReference type="GO" id="GO:0034220">
    <property type="term" value="P:monoatomic ion transmembrane transport"/>
    <property type="evidence" value="ECO:0007669"/>
    <property type="project" value="UniProtKB-KW"/>
</dbReference>
<gene>
    <name evidence="10" type="ORF">SO802_017719</name>
</gene>
<feature type="transmembrane region" description="Helical" evidence="9">
    <location>
        <begin position="193"/>
        <end position="213"/>
    </location>
</feature>
<evidence type="ECO:0000256" key="7">
    <source>
        <dbReference type="ARBA" id="ARBA00023136"/>
    </source>
</evidence>
<evidence type="ECO:0000256" key="4">
    <source>
        <dbReference type="ARBA" id="ARBA00022692"/>
    </source>
</evidence>
<keyword evidence="3" id="KW-0813">Transport</keyword>
<feature type="transmembrane region" description="Helical" evidence="9">
    <location>
        <begin position="219"/>
        <end position="244"/>
    </location>
</feature>
<evidence type="ECO:0000256" key="8">
    <source>
        <dbReference type="ARBA" id="ARBA00023303"/>
    </source>
</evidence>
<feature type="transmembrane region" description="Helical" evidence="9">
    <location>
        <begin position="84"/>
        <end position="103"/>
    </location>
</feature>
<evidence type="ECO:0000256" key="5">
    <source>
        <dbReference type="ARBA" id="ARBA00022989"/>
    </source>
</evidence>
<keyword evidence="6" id="KW-0406">Ion transport</keyword>
<protein>
    <recommendedName>
        <fullName evidence="12">Aluminum-activated malate transporter 4-like</fullName>
    </recommendedName>
</protein>
<evidence type="ECO:0000313" key="10">
    <source>
        <dbReference type="EMBL" id="KAK9998116.1"/>
    </source>
</evidence>
<dbReference type="GO" id="GO:0016020">
    <property type="term" value="C:membrane"/>
    <property type="evidence" value="ECO:0007669"/>
    <property type="project" value="UniProtKB-SubCell"/>
</dbReference>
<comment type="subcellular location">
    <subcellularLocation>
        <location evidence="1">Membrane</location>
        <topology evidence="1">Multi-pass membrane protein</topology>
    </subcellularLocation>
</comment>
<dbReference type="InterPro" id="IPR020966">
    <property type="entry name" value="ALMT"/>
</dbReference>
<keyword evidence="11" id="KW-1185">Reference proteome</keyword>
<comment type="similarity">
    <text evidence="2">Belongs to the aromatic acid exporter (TC 2.A.85) family.</text>
</comment>
<keyword evidence="5 9" id="KW-1133">Transmembrane helix</keyword>
<dbReference type="Pfam" id="PF11744">
    <property type="entry name" value="ALMT"/>
    <property type="match status" value="1"/>
</dbReference>
<dbReference type="PANTHER" id="PTHR31086">
    <property type="entry name" value="ALUMINUM-ACTIVATED MALATE TRANSPORTER 10"/>
    <property type="match status" value="1"/>
</dbReference>
<dbReference type="AlphaFoldDB" id="A0AAW2CIT1"/>